<proteinExistence type="predicted"/>
<reference evidence="1" key="1">
    <citation type="submission" date="2021-02" db="EMBL/GenBank/DDBJ databases">
        <authorList>
            <person name="Dougan E. K."/>
            <person name="Rhodes N."/>
            <person name="Thang M."/>
            <person name="Chan C."/>
        </authorList>
    </citation>
    <scope>NUCLEOTIDE SEQUENCE</scope>
</reference>
<dbReference type="AlphaFoldDB" id="A0A812NGT6"/>
<comment type="caution">
    <text evidence="1">The sequence shown here is derived from an EMBL/GenBank/DDBJ whole genome shotgun (WGS) entry which is preliminary data.</text>
</comment>
<protein>
    <submittedName>
        <fullName evidence="1">RIPK4 protein</fullName>
    </submittedName>
</protein>
<dbReference type="EMBL" id="CAJNDS010001890">
    <property type="protein sequence ID" value="CAE7287188.1"/>
    <property type="molecule type" value="Genomic_DNA"/>
</dbReference>
<evidence type="ECO:0000313" key="1">
    <source>
        <dbReference type="EMBL" id="CAE7287188.1"/>
    </source>
</evidence>
<dbReference type="Proteomes" id="UP000604046">
    <property type="component" value="Unassembled WGS sequence"/>
</dbReference>
<accession>A0A812NGT6</accession>
<name>A0A812NGT6_9DINO</name>
<organism evidence="1 2">
    <name type="scientific">Symbiodinium natans</name>
    <dbReference type="NCBI Taxonomy" id="878477"/>
    <lineage>
        <taxon>Eukaryota</taxon>
        <taxon>Sar</taxon>
        <taxon>Alveolata</taxon>
        <taxon>Dinophyceae</taxon>
        <taxon>Suessiales</taxon>
        <taxon>Symbiodiniaceae</taxon>
        <taxon>Symbiodinium</taxon>
    </lineage>
</organism>
<sequence>MQAFSYSRGPEMVQTNQSASSQAAALLRTVALSGFFVANFVAAQGLFQGSSEGDLAEPLKWLCENVVNPILFEWTSAKGDVWTNSKLADDWLFRWAPPDITAADIFTTVIYRVLPGLLILYSTCLLCALLANCVQLLVPAIGCVQHRLPWLDVTIRKQRAQAKRTRAQQAIEELLQKQPLPSRFRDVDPSLRPVVLLAWPWQGGGLLQTLALLILDIGLDVKTLSDVLSAKHYAFASVTAFIVTRSALKQLAVLPPWNLRQARLEVCFV</sequence>
<evidence type="ECO:0000313" key="2">
    <source>
        <dbReference type="Proteomes" id="UP000604046"/>
    </source>
</evidence>
<gene>
    <name evidence="1" type="primary">RIPK4</name>
    <name evidence="1" type="ORF">SNAT2548_LOCUS15176</name>
</gene>
<keyword evidence="2" id="KW-1185">Reference proteome</keyword>